<keyword evidence="5" id="KW-0479">Metal-binding</keyword>
<evidence type="ECO:0000256" key="17">
    <source>
        <dbReference type="SAM" id="Coils"/>
    </source>
</evidence>
<dbReference type="InterPro" id="IPR002017">
    <property type="entry name" value="Spectrin_repeat"/>
</dbReference>
<dbReference type="PROSITE" id="PS01357">
    <property type="entry name" value="ZF_ZZ_1"/>
    <property type="match status" value="1"/>
</dbReference>
<dbReference type="CDD" id="cd02334">
    <property type="entry name" value="ZZ_dystrophin"/>
    <property type="match status" value="1"/>
</dbReference>
<dbReference type="CDD" id="cd00176">
    <property type="entry name" value="SPEC"/>
    <property type="match status" value="5"/>
</dbReference>
<dbReference type="PANTHER" id="PTHR12268:SF26">
    <property type="entry name" value="UTROPHIN"/>
    <property type="match status" value="1"/>
</dbReference>
<dbReference type="Gene3D" id="1.10.238.10">
    <property type="entry name" value="EF-hand"/>
    <property type="match status" value="2"/>
</dbReference>
<dbReference type="GO" id="GO:0005737">
    <property type="term" value="C:cytoplasm"/>
    <property type="evidence" value="ECO:0007669"/>
    <property type="project" value="UniProtKB-ARBA"/>
</dbReference>
<dbReference type="SMART" id="SM00456">
    <property type="entry name" value="WW"/>
    <property type="match status" value="1"/>
</dbReference>
<evidence type="ECO:0000256" key="18">
    <source>
        <dbReference type="SAM" id="MobiDB-lite"/>
    </source>
</evidence>
<dbReference type="GO" id="GO:0005856">
    <property type="term" value="C:cytoskeleton"/>
    <property type="evidence" value="ECO:0007669"/>
    <property type="project" value="UniProtKB-SubCell"/>
</dbReference>
<dbReference type="Proteomes" id="UP000472277">
    <property type="component" value="Chromosome 1"/>
</dbReference>
<dbReference type="GO" id="GO:0003779">
    <property type="term" value="F:actin binding"/>
    <property type="evidence" value="ECO:0007669"/>
    <property type="project" value="UniProtKB-KW"/>
</dbReference>
<dbReference type="InterPro" id="IPR043145">
    <property type="entry name" value="Znf_ZZ_sf"/>
</dbReference>
<feature type="coiled-coil region" evidence="17">
    <location>
        <begin position="356"/>
        <end position="402"/>
    </location>
</feature>
<evidence type="ECO:0000256" key="2">
    <source>
        <dbReference type="ARBA" id="ARBA00004413"/>
    </source>
</evidence>
<evidence type="ECO:0000256" key="16">
    <source>
        <dbReference type="PROSITE-ProRule" id="PRU00228"/>
    </source>
</evidence>
<dbReference type="SUPFAM" id="SSF47473">
    <property type="entry name" value="EF-hand"/>
    <property type="match status" value="2"/>
</dbReference>
<evidence type="ECO:0000256" key="13">
    <source>
        <dbReference type="ARBA" id="ARBA00023212"/>
    </source>
</evidence>
<keyword evidence="7 16" id="KW-0863">Zinc-finger</keyword>
<feature type="domain" description="WW" evidence="19">
    <location>
        <begin position="2158"/>
        <end position="2191"/>
    </location>
</feature>
<dbReference type="Gene3D" id="3.30.60.90">
    <property type="match status" value="1"/>
</dbReference>
<evidence type="ECO:0000256" key="4">
    <source>
        <dbReference type="ARBA" id="ARBA00022490"/>
    </source>
</evidence>
<dbReference type="SMART" id="SM00033">
    <property type="entry name" value="CH"/>
    <property type="match status" value="1"/>
</dbReference>
<accession>A0A673Z8M3</accession>
<feature type="domain" description="ZZ-type" evidence="21">
    <location>
        <begin position="2411"/>
        <end position="2467"/>
    </location>
</feature>
<keyword evidence="17" id="KW-0175">Coiled coil</keyword>
<feature type="domain" description="Calponin-homology (CH)" evidence="20">
    <location>
        <begin position="57"/>
        <end position="163"/>
    </location>
</feature>
<dbReference type="Pfam" id="PF00397">
    <property type="entry name" value="WW"/>
    <property type="match status" value="1"/>
</dbReference>
<dbReference type="Pfam" id="PF00435">
    <property type="entry name" value="Spectrin"/>
    <property type="match status" value="4"/>
</dbReference>
<dbReference type="CDD" id="cd00201">
    <property type="entry name" value="WW"/>
    <property type="match status" value="1"/>
</dbReference>
<evidence type="ECO:0000256" key="12">
    <source>
        <dbReference type="ARBA" id="ARBA00023203"/>
    </source>
</evidence>
<dbReference type="InterPro" id="IPR050774">
    <property type="entry name" value="KCMF1/Dystrophin"/>
</dbReference>
<dbReference type="InterPro" id="IPR001202">
    <property type="entry name" value="WW_dom"/>
</dbReference>
<evidence type="ECO:0000256" key="5">
    <source>
        <dbReference type="ARBA" id="ARBA00022723"/>
    </source>
</evidence>
<dbReference type="PANTHER" id="PTHR12268">
    <property type="entry name" value="E3 UBIQUITIN-PROTEIN LIGASE KCMF1"/>
    <property type="match status" value="1"/>
</dbReference>
<keyword evidence="15" id="KW-0628">Postsynaptic cell membrane</keyword>
<dbReference type="SMART" id="SM00291">
    <property type="entry name" value="ZnF_ZZ"/>
    <property type="match status" value="1"/>
</dbReference>
<evidence type="ECO:0000259" key="19">
    <source>
        <dbReference type="PROSITE" id="PS50020"/>
    </source>
</evidence>
<sequence>MGLQGTSRQRGLLGSSGRLCRYSSRAPCPLRSGLQDIILHWQVKDIMKDIMSNLQQTNSEKILLSWVRQCTRSYQDHVNVLNFTTSWADGLAFNAILHRFRPNVLSWDRVLSLSPVERLDHAFAVAKDQLAIERLLDPEDVAVQLPDKKSIIMYVTSLFAVLPKDVTMEAIREVETLPRRYKVEPDESKALCRAQVQSVQQARAYISCLPLMMEEAGSPRADTPSTLTETEEEVGMEVDLDSYQATLEEVLTWLLSAEDSLQVQEEVSDDVEEVKEQFHTHEDFMMELTAHQSSVGNVLQVGNQLISQGNLTEEEEDEIREQMTLLNSRWENIRVVSMDRQARLHEVLMDLQQQQLQQLSDWLTKTEERIRKMEIEPMVGDVEGYKAQIEQHKGLQNDLEAEQVKVNSLTHMVVVVDENSGETATAALEDQLQSLGERWAAVCRWTEERWHKLQDILLVWQQLLEDQSLFQAWLTEKEAALGEVQTNAFKDPGEMNANVRRLALLKEDMEKKRRTLDQLRDAGQDVRSLLRSAEAGARIEGDTEELTQRWDNLVQRLEDCSYQWCYSAGVVLYNLSTSLSLLSFSQSPLHFYLPHSPCILLPLLHFSFSLSPSLLSFPTPSLSVEGVSVDSIRCDIDVVEAEWEVCVSELKALCDWVQAQTRVRSLCSELAAVDKVLGEQDQWLSGTNSTRSDEAALRTLRTECQVRTQPLEPSPVTSGLIIAMETTPTETVKHHKSYQHINRCVVKSVYPFVLSVCVSRVSESQERQVNLRKDLAEMQEWMAQVDEEFLMRDFEYKSPEELEGALEEMKRAKEDVLQKEVRVKILKDSINMLVAKAKTTPGGSGQDLTEELGGVLGNYQKLCDRFKSKCHTLEEVWSCWMELLQYLDLEQGWLNTLEEKLQATENLPESTEAVNKSLECVLRHPGDNRTQIRELGQTLIDGGILDELISERLETFNSRYDQLSHQAVNRQISLEQQLATLKENEQVLQALQESLTQLDHTLTSYLTDRIDAFQLPQEAQTIGAEIAAHEVTVEELRSRNVGNLPPATPEGKAARSGTMLDLLQRKLREISTKYQLFQKPANFEQRMLDCKRVLDGAKEELHILDVREVEPQQIQAHLIGCMKLYKVLSEVKLEVETVIKTGRQIVQKQQTDNPRGMDEQLTALKLLYNDLGAQVTEGKQDLEKALSLSLRLHKDSAALQDWLTTNQTLLQQKNSSGDMPADIDAEIAWANVSHVCVRCVLLCSLGFSKSIMSSLFCNTFHVLNDQNRNRFLIIAPKTEPTSILTRSALPSFYFCLLQSHQNEVEIFDENLAHISTWLYQTQIHLDETERLPTVEREITLLEELDDITLRVDSVRDQAIILMTSRGPACRDVVEPKLAELNRNFHKVSQCIKAAKVQILSQHCFTVLQSQLSRALSFKLYIDTYSGVILSLLFLTPRWERGKDEGRDGYCRSERVPLTILLMSPPSSLLPLSPFSLSQSIKESLECVGEQVTGIHERQPDAILEASQREVAQIGDALTQLNAEWDRLNRMYDHRKGSFDRAVEEWRQFHCDLNDLSQWLTNIEQVLTEGTGPDGQLDLDTARTHQEVCVCVCVCVCALAEEMDAQNERLGWLNKNGPQILANQSVSPQERDQHMSKLRTINLNWSKVTKSDLEQRHPQLEDIFTLAQNIKNKTSNLDVRTSITEKRMYRIQWDNTQHGVEARLQQLDSMIGHSDQWEEQRQEVKALIGQNEGRLHNLLQLSREPLTKQLSDNKVFLQDLGRGQGSVVTFNELSNQLLREYSADDTRRIKEVTDKHNRAWNSVNNRASDRQAQLDSDLTALQTSLRELEAFLKWLQEAETTVNVLADASQREELVESKTFLSFAVSLVDGNRPRMVKALGTSEEAVFLQHRLDDMNQRWSDLKTKSANIRAHLEASAERWSRLQSLLEELWRWICLKDEDLAKQMPIGGDVPTLLQQHNHCTALRSELKDREHVVVSTLDQARMYLADQPIEGPGEPHLTPEEKARGVARAIRKQTAEVQERWERLQGHAGGWQSQVERALERLQELQSNMDQLDLRLARAEETKAGWQPVGDLLIDSLQDHIVFKEEMSPLRQDVCEVNELSGELAPLDVQLSSISSRQLDNLNMRWKLLQVAVEERLKLLQEAHRDFGPSSQHFLSTSVQLPWQRAVSQNKVPYYINHQTQTTCWDHPKMTELYQSLADLNNVRFSAYRTAMKIRRLQKALCLDLLDLNVAQSTFEQHKLTQNAQLLTVPEVINCLTSIYDGLEQQHKDLVNVPLCVDMSLNWLLNVYDTGRSGKIRVLSMKIGLLSLSKGHLEEKYKYLFSQVASSGDTCDQRQLGLLLHDAIQIPRQLGEVAAFGGSNIEPSVRSCFQHVTNKVELEPRQFVDWMRLEPQSMVWLPVLHRVAAAETAKHQAKCNICKECPIVGFRYRSLKHFNYDVCQSCFFSGRTAKGHKLNYPMVEYCTPTTSGEDMRDFTKVLKNKFRSKKYFAKHPRLGYLPVQTFLEGDNMETLSQSPQFSHDDTHSRIEQYASRMTRSTCYLVHLYIFSHRDDEHALILQYCQTLGGEGSPCSQPQSPAQILQAVEREERGELERIIQRLEDEQRTLKREYEQLKEQHGDQRGPGSVGHWDPEGSSHPGGPGEADLLAEAKLLRQHKSRLEDRMHKLEEHNKQLESQLHRLRQLLHQVEPCIVSIPPRATKHTLPSNPIHLCSVYASPDHSISLDDFLAVWKIKANQPNGVGQSW</sequence>
<dbReference type="GO" id="GO:0099536">
    <property type="term" value="P:synaptic signaling"/>
    <property type="evidence" value="ECO:0007669"/>
    <property type="project" value="TreeGrafter"/>
</dbReference>
<keyword evidence="8" id="KW-0862">Zinc</keyword>
<organism evidence="22 23">
    <name type="scientific">Salmo trutta</name>
    <name type="common">Brown trout</name>
    <dbReference type="NCBI Taxonomy" id="8032"/>
    <lineage>
        <taxon>Eukaryota</taxon>
        <taxon>Metazoa</taxon>
        <taxon>Chordata</taxon>
        <taxon>Craniata</taxon>
        <taxon>Vertebrata</taxon>
        <taxon>Euteleostomi</taxon>
        <taxon>Actinopterygii</taxon>
        <taxon>Neopterygii</taxon>
        <taxon>Teleostei</taxon>
        <taxon>Protacanthopterygii</taxon>
        <taxon>Salmoniformes</taxon>
        <taxon>Salmonidae</taxon>
        <taxon>Salmoninae</taxon>
        <taxon>Salmo</taxon>
    </lineage>
</organism>
<evidence type="ECO:0000256" key="8">
    <source>
        <dbReference type="ARBA" id="ARBA00022833"/>
    </source>
</evidence>
<keyword evidence="9" id="KW-0106">Calcium</keyword>
<dbReference type="Gene3D" id="1.10.418.10">
    <property type="entry name" value="Calponin-like domain"/>
    <property type="match status" value="1"/>
</dbReference>
<keyword evidence="3 15" id="KW-1003">Cell membrane</keyword>
<evidence type="ECO:0000313" key="22">
    <source>
        <dbReference type="Ensembl" id="ENSSTUP00000043123.1"/>
    </source>
</evidence>
<dbReference type="PROSITE" id="PS01159">
    <property type="entry name" value="WW_DOMAIN_1"/>
    <property type="match status" value="1"/>
</dbReference>
<dbReference type="InterPro" id="IPR018159">
    <property type="entry name" value="Spectrin/alpha-actinin"/>
</dbReference>
<feature type="coiled-coil region" evidence="17">
    <location>
        <begin position="2029"/>
        <end position="2063"/>
    </location>
</feature>
<evidence type="ECO:0000256" key="9">
    <source>
        <dbReference type="ARBA" id="ARBA00022837"/>
    </source>
</evidence>
<evidence type="ECO:0000256" key="15">
    <source>
        <dbReference type="PIRNR" id="PIRNR002341"/>
    </source>
</evidence>
<dbReference type="FunFam" id="1.10.238.10:FF:000008">
    <property type="entry name" value="Dystrophin isoform 2"/>
    <property type="match status" value="1"/>
</dbReference>
<dbReference type="InterPro" id="IPR035436">
    <property type="entry name" value="Dystrophin/utrophin"/>
</dbReference>
<dbReference type="PIRSF" id="PIRSF002341">
    <property type="entry name" value="Dystrophin/utrophin"/>
    <property type="match status" value="1"/>
</dbReference>
<keyword evidence="23" id="KW-1185">Reference proteome</keyword>
<dbReference type="Gene3D" id="1.20.58.60">
    <property type="match status" value="10"/>
</dbReference>
<evidence type="ECO:0000256" key="11">
    <source>
        <dbReference type="ARBA" id="ARBA00023136"/>
    </source>
</evidence>
<reference evidence="22" key="3">
    <citation type="submission" date="2025-09" db="UniProtKB">
        <authorList>
            <consortium name="Ensembl"/>
        </authorList>
    </citation>
    <scope>IDENTIFICATION</scope>
</reference>
<dbReference type="InterPro" id="IPR001715">
    <property type="entry name" value="CH_dom"/>
</dbReference>
<keyword evidence="10 15" id="KW-0770">Synapse</keyword>
<proteinExistence type="predicted"/>
<keyword evidence="4 15" id="KW-0963">Cytoplasm</keyword>
<dbReference type="FunFam" id="1.20.58.60:FF:000118">
    <property type="entry name" value="Dystrophin"/>
    <property type="match status" value="1"/>
</dbReference>
<evidence type="ECO:0000313" key="23">
    <source>
        <dbReference type="Proteomes" id="UP000472277"/>
    </source>
</evidence>
<dbReference type="InterPro" id="IPR015154">
    <property type="entry name" value="EF-hand_dom_typ2"/>
</dbReference>
<evidence type="ECO:0000256" key="7">
    <source>
        <dbReference type="ARBA" id="ARBA00022771"/>
    </source>
</evidence>
<dbReference type="InterPro" id="IPR036020">
    <property type="entry name" value="WW_dom_sf"/>
</dbReference>
<comment type="function">
    <text evidence="15">May play a role in anchoring the cytoskeleton to the plasma membrane.</text>
</comment>
<dbReference type="PROSITE" id="PS50020">
    <property type="entry name" value="WW_DOMAIN_2"/>
    <property type="match status" value="1"/>
</dbReference>
<dbReference type="PROSITE" id="PS50021">
    <property type="entry name" value="CH"/>
    <property type="match status" value="1"/>
</dbReference>
<dbReference type="Pfam" id="PF09068">
    <property type="entry name" value="EF-hand_2"/>
    <property type="match status" value="1"/>
</dbReference>
<dbReference type="FunFam" id="3.30.60.90:FF:000001">
    <property type="entry name" value="Dystrophin isoform 2"/>
    <property type="match status" value="1"/>
</dbReference>
<dbReference type="InterPro" id="IPR015153">
    <property type="entry name" value="EF-hand_dom_typ1"/>
</dbReference>
<dbReference type="SUPFAM" id="SSF51045">
    <property type="entry name" value="WW domain"/>
    <property type="match status" value="1"/>
</dbReference>
<dbReference type="Pfam" id="PF00569">
    <property type="entry name" value="ZZ"/>
    <property type="match status" value="1"/>
</dbReference>
<dbReference type="InterPro" id="IPR036872">
    <property type="entry name" value="CH_dom_sf"/>
</dbReference>
<dbReference type="SUPFAM" id="SSF46966">
    <property type="entry name" value="Spectrin repeat"/>
    <property type="match status" value="11"/>
</dbReference>
<dbReference type="FunFam" id="1.20.58.60:FF:000075">
    <property type="entry name" value="utrophin isoform X1"/>
    <property type="match status" value="1"/>
</dbReference>
<evidence type="ECO:0000259" key="20">
    <source>
        <dbReference type="PROSITE" id="PS50021"/>
    </source>
</evidence>
<evidence type="ECO:0000259" key="21">
    <source>
        <dbReference type="PROSITE" id="PS50135"/>
    </source>
</evidence>
<keyword evidence="13 15" id="KW-0206">Cytoskeleton</keyword>
<reference evidence="22" key="1">
    <citation type="submission" date="2021-04" db="EMBL/GenBank/DDBJ databases">
        <authorList>
            <consortium name="Wellcome Sanger Institute Data Sharing"/>
        </authorList>
    </citation>
    <scope>NUCLEOTIDE SEQUENCE [LARGE SCALE GENOMIC DNA]</scope>
</reference>
<dbReference type="FunFam" id="2.20.70.10:FF:000004">
    <property type="entry name" value="dystrophin isoform X1"/>
    <property type="match status" value="1"/>
</dbReference>
<evidence type="ECO:0000256" key="14">
    <source>
        <dbReference type="ARBA" id="ARBA00034110"/>
    </source>
</evidence>
<dbReference type="Pfam" id="PF09069">
    <property type="entry name" value="EF-hand_3"/>
    <property type="match status" value="1"/>
</dbReference>
<dbReference type="SUPFAM" id="SSF57850">
    <property type="entry name" value="RING/U-box"/>
    <property type="match status" value="1"/>
</dbReference>
<dbReference type="FunFam" id="1.10.418.10:FF:000032">
    <property type="entry name" value="utrophin isoform X1"/>
    <property type="match status" value="1"/>
</dbReference>
<keyword evidence="12 15" id="KW-0009">Actin-binding</keyword>
<feature type="coiled-coil region" evidence="17">
    <location>
        <begin position="974"/>
        <end position="1001"/>
    </location>
</feature>
<dbReference type="GO" id="GO:0008270">
    <property type="term" value="F:zinc ion binding"/>
    <property type="evidence" value="ECO:0007669"/>
    <property type="project" value="UniProtKB-KW"/>
</dbReference>
<protein>
    <submittedName>
        <fullName evidence="22">Utrophin</fullName>
    </submittedName>
</protein>
<dbReference type="InterPro" id="IPR011992">
    <property type="entry name" value="EF-hand-dom_pair"/>
</dbReference>
<dbReference type="SUPFAM" id="SSF47576">
    <property type="entry name" value="Calponin-homology domain, CH-domain"/>
    <property type="match status" value="1"/>
</dbReference>
<evidence type="ECO:0000256" key="1">
    <source>
        <dbReference type="ARBA" id="ARBA00004245"/>
    </source>
</evidence>
<dbReference type="PROSITE" id="PS50135">
    <property type="entry name" value="ZF_ZZ_2"/>
    <property type="match status" value="1"/>
</dbReference>
<reference evidence="22" key="2">
    <citation type="submission" date="2025-08" db="UniProtKB">
        <authorList>
            <consortium name="Ensembl"/>
        </authorList>
    </citation>
    <scope>IDENTIFICATION</scope>
</reference>
<evidence type="ECO:0000256" key="10">
    <source>
        <dbReference type="ARBA" id="ARBA00023018"/>
    </source>
</evidence>
<dbReference type="FunFam" id="1.20.58.60:FF:000056">
    <property type="entry name" value="utrophin isoform X1"/>
    <property type="match status" value="1"/>
</dbReference>
<evidence type="ECO:0000256" key="3">
    <source>
        <dbReference type="ARBA" id="ARBA00022475"/>
    </source>
</evidence>
<name>A0A673Z8M3_SALTR</name>
<dbReference type="SMART" id="SM00150">
    <property type="entry name" value="SPEC"/>
    <property type="match status" value="11"/>
</dbReference>
<comment type="subcellular location">
    <subcellularLocation>
        <location evidence="2">Cell membrane</location>
        <topology evidence="2">Peripheral membrane protein</topology>
        <orientation evidence="2">Cytoplasmic side</orientation>
    </subcellularLocation>
    <subcellularLocation>
        <location evidence="1 15">Cytoplasm</location>
        <location evidence="1 15">Cytoskeleton</location>
    </subcellularLocation>
    <subcellularLocation>
        <location evidence="14">Postsynapse</location>
    </subcellularLocation>
</comment>
<dbReference type="Ensembl" id="ENSSTUT00000045020.1">
    <property type="protein sequence ID" value="ENSSTUP00000043123.1"/>
    <property type="gene ID" value="ENSSTUG00000014228.1"/>
</dbReference>
<dbReference type="InterPro" id="IPR000433">
    <property type="entry name" value="Znf_ZZ"/>
</dbReference>
<keyword evidence="6" id="KW-0677">Repeat</keyword>
<keyword evidence="11 15" id="KW-0472">Membrane</keyword>
<dbReference type="Pfam" id="PF00307">
    <property type="entry name" value="CH"/>
    <property type="match status" value="1"/>
</dbReference>
<evidence type="ECO:0000256" key="6">
    <source>
        <dbReference type="ARBA" id="ARBA00022737"/>
    </source>
</evidence>
<dbReference type="Gene3D" id="2.20.70.10">
    <property type="match status" value="1"/>
</dbReference>
<dbReference type="GeneTree" id="ENSGT00940000153467"/>
<feature type="region of interest" description="Disordered" evidence="18">
    <location>
        <begin position="2612"/>
        <end position="2643"/>
    </location>
</feature>
<dbReference type="GO" id="GO:0120025">
    <property type="term" value="C:plasma membrane bounded cell projection"/>
    <property type="evidence" value="ECO:0007669"/>
    <property type="project" value="UniProtKB-ARBA"/>
</dbReference>
<dbReference type="GO" id="GO:0045211">
    <property type="term" value="C:postsynaptic membrane"/>
    <property type="evidence" value="ECO:0007669"/>
    <property type="project" value="UniProtKB-UniRule"/>
</dbReference>
<gene>
    <name evidence="22" type="primary">utrn</name>
</gene>